<dbReference type="InterPro" id="IPR017947">
    <property type="entry name" value="AryldialkylPase_Zn-BS"/>
</dbReference>
<dbReference type="PANTHER" id="PTHR10819">
    <property type="entry name" value="PHOSPHOTRIESTERASE-RELATED"/>
    <property type="match status" value="1"/>
</dbReference>
<proteinExistence type="inferred from homology"/>
<dbReference type="Gene3D" id="3.20.20.140">
    <property type="entry name" value="Metal-dependent hydrolases"/>
    <property type="match status" value="1"/>
</dbReference>
<dbReference type="AlphaFoldDB" id="A0A021VTT0"/>
<dbReference type="InterPro" id="IPR001559">
    <property type="entry name" value="Phosphotriesterase"/>
</dbReference>
<dbReference type="PROSITE" id="PS51347">
    <property type="entry name" value="PHOSPHOTRIESTERASE_2"/>
    <property type="match status" value="1"/>
</dbReference>
<sequence length="349" mass="37111">MTVQTVLGTVPVTELGMTLTHEHLFNDLSEAVHPGVRAFGPALATATVSPQIAWLLREDPYACPDNCGIGPEHVETVAEELGLFREAGGRTVVNNTTGTGRHPAALVEVAERTGLNVVMAGGWCLAHGDDDRFTAADVDRMVEELVAEAEEGVALPDGRRVRVGVIGEIGVGPRFTPAERVTLIASCRGQVATGLPLLVHLPGWQRRGHEVVDVALAEGVDPSALVLCHMDPSGKDTTYQRELAERGVWLEFDMIGMPFNFPGEGQSPSVEDSVDAVAGLVRDGWADRLLLSQDTFLKAMWTRNAGNGYAFVPTAFLPRLVDAGVPAEVAAALLTRNPAALFTAAARAV</sequence>
<feature type="binding site" evidence="3">
    <location>
        <position position="168"/>
    </location>
    <ligand>
        <name>a divalent metal cation</name>
        <dbReference type="ChEBI" id="CHEBI:60240"/>
        <label>1</label>
    </ligand>
</feature>
<evidence type="ECO:0000256" key="3">
    <source>
        <dbReference type="PIRSR" id="PIRSR601559-52"/>
    </source>
</evidence>
<keyword evidence="6" id="KW-1185">Reference proteome</keyword>
<reference evidence="5 6" key="1">
    <citation type="submission" date="2014-01" db="EMBL/GenBank/DDBJ databases">
        <title>Actinotalea ferrariae CF5-4.</title>
        <authorList>
            <person name="Chen F."/>
            <person name="Li Y."/>
            <person name="Wang G."/>
        </authorList>
    </citation>
    <scope>NUCLEOTIDE SEQUENCE [LARGE SCALE GENOMIC DNA]</scope>
    <source>
        <strain evidence="5 6">CF5-4</strain>
    </source>
</reference>
<comment type="caution">
    <text evidence="5">The sequence shown here is derived from an EMBL/GenBank/DDBJ whole genome shotgun (WGS) entry which is preliminary data.</text>
</comment>
<dbReference type="GO" id="GO:0016788">
    <property type="term" value="F:hydrolase activity, acting on ester bonds"/>
    <property type="evidence" value="ECO:0007669"/>
    <property type="project" value="InterPro"/>
</dbReference>
<keyword evidence="1 3" id="KW-0479">Metal-binding</keyword>
<keyword evidence="2" id="KW-0378">Hydrolase</keyword>
<feature type="binding site" evidence="3">
    <location>
        <position position="294"/>
    </location>
    <ligand>
        <name>a divalent metal cation</name>
        <dbReference type="ChEBI" id="CHEBI:60240"/>
        <label>1</label>
    </ligand>
</feature>
<name>A0A021VTT0_9CELL</name>
<evidence type="ECO:0000256" key="2">
    <source>
        <dbReference type="ARBA" id="ARBA00022801"/>
    </source>
</evidence>
<evidence type="ECO:0000313" key="5">
    <source>
        <dbReference type="EMBL" id="EYR63440.1"/>
    </source>
</evidence>
<dbReference type="Proteomes" id="UP000019753">
    <property type="component" value="Unassembled WGS sequence"/>
</dbReference>
<dbReference type="PANTHER" id="PTHR10819:SF3">
    <property type="entry name" value="PHOSPHOTRIESTERASE-RELATED PROTEIN"/>
    <property type="match status" value="1"/>
</dbReference>
<dbReference type="GO" id="GO:0008270">
    <property type="term" value="F:zinc ion binding"/>
    <property type="evidence" value="ECO:0007669"/>
    <property type="project" value="InterPro"/>
</dbReference>
<comment type="similarity">
    <text evidence="4">Belongs to the metallo-dependent hydrolases superfamily. Phosphotriesterase family.</text>
</comment>
<dbReference type="Pfam" id="PF02126">
    <property type="entry name" value="PTE"/>
    <property type="match status" value="1"/>
</dbReference>
<evidence type="ECO:0000256" key="1">
    <source>
        <dbReference type="ARBA" id="ARBA00022723"/>
    </source>
</evidence>
<feature type="binding site" evidence="3">
    <location>
        <position position="23"/>
    </location>
    <ligand>
        <name>a divalent metal cation</name>
        <dbReference type="ChEBI" id="CHEBI:60240"/>
        <label>1</label>
    </ligand>
</feature>
<feature type="binding site" evidence="3">
    <location>
        <position position="21"/>
    </location>
    <ligand>
        <name>a divalent metal cation</name>
        <dbReference type="ChEBI" id="CHEBI:60240"/>
        <label>1</label>
    </ligand>
</feature>
<feature type="binding site" evidence="3">
    <location>
        <position position="200"/>
    </location>
    <ligand>
        <name>a divalent metal cation</name>
        <dbReference type="ChEBI" id="CHEBI:60240"/>
        <label>2</label>
    </ligand>
</feature>
<protein>
    <submittedName>
        <fullName evidence="5">Aryldialkylphosphatase</fullName>
    </submittedName>
</protein>
<evidence type="ECO:0000313" key="6">
    <source>
        <dbReference type="Proteomes" id="UP000019753"/>
    </source>
</evidence>
<gene>
    <name evidence="5" type="ORF">N866_20505</name>
</gene>
<dbReference type="PROSITE" id="PS01322">
    <property type="entry name" value="PHOSPHOTRIESTERASE_1"/>
    <property type="match status" value="1"/>
</dbReference>
<accession>A0A021VTT0</accession>
<dbReference type="InterPro" id="IPR032466">
    <property type="entry name" value="Metal_Hydrolase"/>
</dbReference>
<feature type="binding site" evidence="3">
    <location>
        <position position="229"/>
    </location>
    <ligand>
        <name>a divalent metal cation</name>
        <dbReference type="ChEBI" id="CHEBI:60240"/>
        <label>2</label>
    </ligand>
</feature>
<evidence type="ECO:0000256" key="4">
    <source>
        <dbReference type="PROSITE-ProRule" id="PRU00679"/>
    </source>
</evidence>
<comment type="cofactor">
    <cofactor evidence="3">
        <name>a divalent metal cation</name>
        <dbReference type="ChEBI" id="CHEBI:60240"/>
    </cofactor>
    <text evidence="3">Binds 2 divalent metal cations per subunit.</text>
</comment>
<comment type="caution">
    <text evidence="4">Lacks conserved residue(s) required for the propagation of feature annotation.</text>
</comment>
<organism evidence="5 6">
    <name type="scientific">Actinotalea ferrariae CF5-4</name>
    <dbReference type="NCBI Taxonomy" id="948458"/>
    <lineage>
        <taxon>Bacteria</taxon>
        <taxon>Bacillati</taxon>
        <taxon>Actinomycetota</taxon>
        <taxon>Actinomycetes</taxon>
        <taxon>Micrococcales</taxon>
        <taxon>Cellulomonadaceae</taxon>
        <taxon>Actinotalea</taxon>
    </lineage>
</organism>
<dbReference type="EMBL" id="AXCW01000093">
    <property type="protein sequence ID" value="EYR63440.1"/>
    <property type="molecule type" value="Genomic_DNA"/>
</dbReference>
<dbReference type="SUPFAM" id="SSF51556">
    <property type="entry name" value="Metallo-dependent hydrolases"/>
    <property type="match status" value="1"/>
</dbReference>
<feature type="binding site" evidence="3">
    <location>
        <position position="168"/>
    </location>
    <ligand>
        <name>a divalent metal cation</name>
        <dbReference type="ChEBI" id="CHEBI:60240"/>
        <label>2</label>
    </ligand>
</feature>